<feature type="compositionally biased region" description="Low complexity" evidence="1">
    <location>
        <begin position="38"/>
        <end position="54"/>
    </location>
</feature>
<protein>
    <submittedName>
        <fullName evidence="2">Uncharacterized protein</fullName>
    </submittedName>
</protein>
<proteinExistence type="predicted"/>
<organism evidence="2 3">
    <name type="scientific">Streptomyces bottropensis ATCC 25435</name>
    <dbReference type="NCBI Taxonomy" id="1054862"/>
    <lineage>
        <taxon>Bacteria</taxon>
        <taxon>Bacillati</taxon>
        <taxon>Actinomycetota</taxon>
        <taxon>Actinomycetes</taxon>
        <taxon>Kitasatosporales</taxon>
        <taxon>Streptomycetaceae</taxon>
        <taxon>Streptomyces</taxon>
    </lineage>
</organism>
<dbReference type="Proteomes" id="UP000030760">
    <property type="component" value="Unassembled WGS sequence"/>
</dbReference>
<reference evidence="3" key="1">
    <citation type="journal article" date="2013" name="Genome Announc.">
        <title>Draft Genome Sequence of Streptomyces bottropensis ATCC 25435, a Bottromycin-Producing Actinomycete.</title>
        <authorList>
            <person name="Zhang H."/>
            <person name="Zhou W."/>
            <person name="Zhuang Y."/>
            <person name="Liang X."/>
            <person name="Liu T."/>
        </authorList>
    </citation>
    <scope>NUCLEOTIDE SEQUENCE [LARGE SCALE GENOMIC DNA]</scope>
    <source>
        <strain evidence="3">ATCC 25435</strain>
    </source>
</reference>
<evidence type="ECO:0000256" key="1">
    <source>
        <dbReference type="SAM" id="MobiDB-lite"/>
    </source>
</evidence>
<dbReference type="GeneID" id="96271838"/>
<dbReference type="EMBL" id="KB405060">
    <property type="protein sequence ID" value="EMF56746.1"/>
    <property type="molecule type" value="Genomic_DNA"/>
</dbReference>
<name>M3EK55_9ACTN</name>
<dbReference type="AlphaFoldDB" id="M3EK55"/>
<accession>M3EK55</accession>
<evidence type="ECO:0000313" key="3">
    <source>
        <dbReference type="Proteomes" id="UP000030760"/>
    </source>
</evidence>
<evidence type="ECO:0000313" key="2">
    <source>
        <dbReference type="EMBL" id="EMF56746.1"/>
    </source>
</evidence>
<dbReference type="RefSeq" id="WP_005476621.1">
    <property type="nucleotide sequence ID" value="NZ_KB405060.1"/>
</dbReference>
<sequence>MLDVAAADADAGLAQRTRHFRRVASWTGPSGGRRRSHSSQALAADAALLGEPAA</sequence>
<gene>
    <name evidence="2" type="ORF">SBD_1828</name>
</gene>
<feature type="region of interest" description="Disordered" evidence="1">
    <location>
        <begin position="25"/>
        <end position="54"/>
    </location>
</feature>